<keyword evidence="3 5" id="KW-1133">Transmembrane helix</keyword>
<feature type="transmembrane region" description="Helical" evidence="5">
    <location>
        <begin position="33"/>
        <end position="53"/>
    </location>
</feature>
<dbReference type="PIRSF" id="PIRSF036466">
    <property type="entry name" value="UCP036466"/>
    <property type="match status" value="1"/>
</dbReference>
<proteinExistence type="inferred from homology"/>
<reference evidence="6" key="1">
    <citation type="submission" date="2018-07" db="EMBL/GenBank/DDBJ databases">
        <title>Complete genome sequence of Sphingomonas bisphenolicum strain AO1, a bisphenol A degradative bacterium isolated from Japanese farm field.</title>
        <authorList>
            <person name="Murakami M."/>
            <person name="Koh M."/>
            <person name="Koba S."/>
            <person name="Matsumura Y."/>
        </authorList>
    </citation>
    <scope>NUCLEOTIDE SEQUENCE</scope>
    <source>
        <strain evidence="6">AO1</strain>
    </source>
</reference>
<gene>
    <name evidence="6" type="ORF">SBA_ch1_18060</name>
</gene>
<dbReference type="HAMAP" id="MF_01361">
    <property type="entry name" value="UPF0391"/>
    <property type="match status" value="1"/>
</dbReference>
<evidence type="ECO:0000313" key="7">
    <source>
        <dbReference type="Proteomes" id="UP001059971"/>
    </source>
</evidence>
<dbReference type="EMBL" id="AP018817">
    <property type="protein sequence ID" value="BBF69606.1"/>
    <property type="molecule type" value="Genomic_DNA"/>
</dbReference>
<dbReference type="InterPro" id="IPR009760">
    <property type="entry name" value="DUF1328"/>
</dbReference>
<keyword evidence="4 5" id="KW-0472">Membrane</keyword>
<organism evidence="6 7">
    <name type="scientific">Sphingomonas bisphenolicum</name>
    <dbReference type="NCBI Taxonomy" id="296544"/>
    <lineage>
        <taxon>Bacteria</taxon>
        <taxon>Pseudomonadati</taxon>
        <taxon>Pseudomonadota</taxon>
        <taxon>Alphaproteobacteria</taxon>
        <taxon>Sphingomonadales</taxon>
        <taxon>Sphingomonadaceae</taxon>
        <taxon>Sphingomonas</taxon>
    </lineage>
</organism>
<name>A0ABM7FWW2_9SPHN</name>
<dbReference type="Proteomes" id="UP001059971">
    <property type="component" value="Chromosome 1"/>
</dbReference>
<evidence type="ECO:0000313" key="6">
    <source>
        <dbReference type="EMBL" id="BBF69606.1"/>
    </source>
</evidence>
<comment type="similarity">
    <text evidence="5">Belongs to the UPF0391 family.</text>
</comment>
<dbReference type="Pfam" id="PF07043">
    <property type="entry name" value="DUF1328"/>
    <property type="match status" value="1"/>
</dbReference>
<evidence type="ECO:0000256" key="1">
    <source>
        <dbReference type="ARBA" id="ARBA00022475"/>
    </source>
</evidence>
<accession>A0ABM7FWW2</accession>
<keyword evidence="7" id="KW-1185">Reference proteome</keyword>
<evidence type="ECO:0000256" key="2">
    <source>
        <dbReference type="ARBA" id="ARBA00022692"/>
    </source>
</evidence>
<protein>
    <recommendedName>
        <fullName evidence="5">UPF0391 membrane protein SBA_ch1_18060</fullName>
    </recommendedName>
</protein>
<keyword evidence="2 5" id="KW-0812">Transmembrane</keyword>
<evidence type="ECO:0000256" key="3">
    <source>
        <dbReference type="ARBA" id="ARBA00022989"/>
    </source>
</evidence>
<sequence>MLKLAIISLVIAAVLALLGFGGAAGAFVGIAKILFFIALAVFVLFLVLGLLAGKGIKDAID</sequence>
<dbReference type="RefSeq" id="WP_261936621.1">
    <property type="nucleotide sequence ID" value="NZ_AP018817.1"/>
</dbReference>
<comment type="subcellular location">
    <subcellularLocation>
        <location evidence="5">Cell membrane</location>
        <topology evidence="5">Single-pass membrane protein</topology>
    </subcellularLocation>
</comment>
<evidence type="ECO:0000256" key="5">
    <source>
        <dbReference type="HAMAP-Rule" id="MF_01361"/>
    </source>
</evidence>
<keyword evidence="1 5" id="KW-1003">Cell membrane</keyword>
<evidence type="ECO:0000256" key="4">
    <source>
        <dbReference type="ARBA" id="ARBA00023136"/>
    </source>
</evidence>